<dbReference type="Proteomes" id="UP000078046">
    <property type="component" value="Unassembled WGS sequence"/>
</dbReference>
<comment type="caution">
    <text evidence="5">The sequence shown here is derived from an EMBL/GenBank/DDBJ whole genome shotgun (WGS) entry which is preliminary data.</text>
</comment>
<dbReference type="Pfam" id="PF15906">
    <property type="entry name" value="zf-NOSIP"/>
    <property type="match status" value="1"/>
</dbReference>
<evidence type="ECO:0000313" key="5">
    <source>
        <dbReference type="EMBL" id="OAF71265.1"/>
    </source>
</evidence>
<dbReference type="EMBL" id="LWCA01000066">
    <property type="protein sequence ID" value="OAF71265.1"/>
    <property type="molecule type" value="Genomic_DNA"/>
</dbReference>
<proteinExistence type="inferred from homology"/>
<dbReference type="OrthoDB" id="116827at2759"/>
<dbReference type="AlphaFoldDB" id="A0A177BAM7"/>
<dbReference type="GO" id="GO:0061630">
    <property type="term" value="F:ubiquitin protein ligase activity"/>
    <property type="evidence" value="ECO:0007669"/>
    <property type="project" value="InterPro"/>
</dbReference>
<evidence type="ECO:0000256" key="1">
    <source>
        <dbReference type="ARBA" id="ARBA00004123"/>
    </source>
</evidence>
<dbReference type="PANTHER" id="PTHR13063">
    <property type="entry name" value="ENOS INTERACTING PROTEIN"/>
    <property type="match status" value="1"/>
</dbReference>
<evidence type="ECO:0000256" key="3">
    <source>
        <dbReference type="ARBA" id="ARBA00023242"/>
    </source>
</evidence>
<name>A0A177BAM7_9BILA</name>
<keyword evidence="3" id="KW-0539">Nucleus</keyword>
<comment type="similarity">
    <text evidence="2">Belongs to the NOSIP family.</text>
</comment>
<evidence type="ECO:0000313" key="6">
    <source>
        <dbReference type="Proteomes" id="UP000078046"/>
    </source>
</evidence>
<accession>A0A177BAM7</accession>
<reference evidence="5 6" key="1">
    <citation type="submission" date="2016-04" db="EMBL/GenBank/DDBJ databases">
        <title>The genome of Intoshia linei affirms orthonectids as highly simplified spiralians.</title>
        <authorList>
            <person name="Mikhailov K.V."/>
            <person name="Slusarev G.S."/>
            <person name="Nikitin M.A."/>
            <person name="Logacheva M.D."/>
            <person name="Penin A."/>
            <person name="Aleoshin V."/>
            <person name="Panchin Y.V."/>
        </authorList>
    </citation>
    <scope>NUCLEOTIDE SEQUENCE [LARGE SCALE GENOMIC DNA]</scope>
    <source>
        <strain evidence="5">Intl2013</strain>
        <tissue evidence="5">Whole animal</tissue>
    </source>
</reference>
<evidence type="ECO:0000256" key="2">
    <source>
        <dbReference type="ARBA" id="ARBA00008126"/>
    </source>
</evidence>
<sequence length="268" mass="30591">MTKHGKNATASTHYRYHELKKDCRDGKYGTQKVRLSKDSIKSFDCCSLTLQPCKFALVSPDGDVFDKESIIEFILQRKKVIKKELDVYKKNLKYYNAWKRDQEVNKPLPKIHNPDESTSNMHGEERKKLNNFWVVTAKDNVKVVNMPIKPNTKVLNPISNKPLKFKDLLPIEFVESPNSHTCSLAKKKYVCAATGDELSNNVACAIFKTSGKVITLKYAMQVFKTDKSDPFNNKPLQKDDLIELKRGSSGFVHEKTNLLAIKINPIIN</sequence>
<organism evidence="5 6">
    <name type="scientific">Intoshia linei</name>
    <dbReference type="NCBI Taxonomy" id="1819745"/>
    <lineage>
        <taxon>Eukaryota</taxon>
        <taxon>Metazoa</taxon>
        <taxon>Spiralia</taxon>
        <taxon>Lophotrochozoa</taxon>
        <taxon>Mesozoa</taxon>
        <taxon>Orthonectida</taxon>
        <taxon>Rhopaluridae</taxon>
        <taxon>Intoshia</taxon>
    </lineage>
</organism>
<feature type="domain" description="Nitric oxide synthase-interacting protein zinc-finger" evidence="4">
    <location>
        <begin position="4"/>
        <end position="78"/>
    </location>
</feature>
<gene>
    <name evidence="5" type="ORF">A3Q56_00978</name>
</gene>
<dbReference type="GO" id="GO:0005634">
    <property type="term" value="C:nucleus"/>
    <property type="evidence" value="ECO:0007669"/>
    <property type="project" value="UniProtKB-SubCell"/>
</dbReference>
<dbReference type="InterPro" id="IPR031790">
    <property type="entry name" value="Znf-NOSIP"/>
</dbReference>
<protein>
    <submittedName>
        <fullName evidence="5">Nitric oxide synthase-interacting protein</fullName>
    </submittedName>
</protein>
<dbReference type="PANTHER" id="PTHR13063:SF10">
    <property type="entry name" value="NITRIC OXIDE SYNTHASE-INTERACTING PROTEIN"/>
    <property type="match status" value="1"/>
</dbReference>
<evidence type="ECO:0000259" key="4">
    <source>
        <dbReference type="Pfam" id="PF15906"/>
    </source>
</evidence>
<keyword evidence="6" id="KW-1185">Reference proteome</keyword>
<dbReference type="InterPro" id="IPR016818">
    <property type="entry name" value="NOSIP"/>
</dbReference>
<comment type="subcellular location">
    <subcellularLocation>
        <location evidence="1">Nucleus</location>
    </subcellularLocation>
</comment>
<dbReference type="InterPro" id="IPR013083">
    <property type="entry name" value="Znf_RING/FYVE/PHD"/>
</dbReference>
<dbReference type="Gene3D" id="3.30.40.10">
    <property type="entry name" value="Zinc/RING finger domain, C3HC4 (zinc finger)"/>
    <property type="match status" value="1"/>
</dbReference>